<gene>
    <name evidence="4" type="primary">LOC103701606</name>
</gene>
<accession>A0A8B8J1S8</accession>
<dbReference type="SUPFAM" id="SSF51735">
    <property type="entry name" value="NAD(P)-binding Rossmann-fold domains"/>
    <property type="match status" value="1"/>
</dbReference>
<dbReference type="PANTHER" id="PTHR10366">
    <property type="entry name" value="NAD DEPENDENT EPIMERASE/DEHYDRATASE"/>
    <property type="match status" value="1"/>
</dbReference>
<feature type="domain" description="NAD-dependent epimerase/dehydratase" evidence="2">
    <location>
        <begin position="56"/>
        <end position="186"/>
    </location>
</feature>
<evidence type="ECO:0000259" key="2">
    <source>
        <dbReference type="Pfam" id="PF01370"/>
    </source>
</evidence>
<evidence type="ECO:0000256" key="1">
    <source>
        <dbReference type="ARBA" id="ARBA00023002"/>
    </source>
</evidence>
<keyword evidence="1" id="KW-0560">Oxidoreductase</keyword>
<name>A0A8B8J1S8_PHODC</name>
<dbReference type="GO" id="GO:0016616">
    <property type="term" value="F:oxidoreductase activity, acting on the CH-OH group of donors, NAD or NADP as acceptor"/>
    <property type="evidence" value="ECO:0007669"/>
    <property type="project" value="TreeGrafter"/>
</dbReference>
<dbReference type="InterPro" id="IPR001509">
    <property type="entry name" value="Epimerase_deHydtase"/>
</dbReference>
<dbReference type="GeneID" id="103701606"/>
<dbReference type="OrthoDB" id="2735536at2759"/>
<dbReference type="Pfam" id="PF01370">
    <property type="entry name" value="Epimerase"/>
    <property type="match status" value="2"/>
</dbReference>
<dbReference type="InterPro" id="IPR036291">
    <property type="entry name" value="NAD(P)-bd_dom_sf"/>
</dbReference>
<dbReference type="AlphaFoldDB" id="A0A8B8J1S8"/>
<dbReference type="Gene3D" id="3.40.50.720">
    <property type="entry name" value="NAD(P)-binding Rossmann-like Domain"/>
    <property type="match status" value="1"/>
</dbReference>
<evidence type="ECO:0000313" key="3">
    <source>
        <dbReference type="Proteomes" id="UP000228380"/>
    </source>
</evidence>
<dbReference type="InterPro" id="IPR050425">
    <property type="entry name" value="NAD(P)_dehydrat-like"/>
</dbReference>
<dbReference type="Proteomes" id="UP000228380">
    <property type="component" value="Unplaced"/>
</dbReference>
<sequence>MLRFNGLAISCELQPPFISPQTPHKITTELRARIDTMAGTTAAAAAAAAETEERRVCVTGGNGFIGSWLVRALLEKGYAVTATIQPGADAAHLRFLPGGGGDPSRLLLIHEADLLDAPALAAAVAGCRAGVFHVASPCTLEDPADPQRELVLPAVQGTLNVLEAARAAGVRRVVITSSISAMVPNPRWARDHPGRPVDEECWTDLDYCKARKVCMSGVVDLSHGLSFIWYSTAGEDQKWYPVSKTMAEKAAWEYAEKHKLDVVTINPSTCLGPLLQPGLNASSAVLQQLLQGSKDTHEYHWLGCVHVCDVAAAQVLLLETPNASGRYLCTNGIYQFKDFAETVAKLCPGYNVESFTEETQPGLVACKDAAKKLIDLGLVFRPREEAIKDAEASLNAKGFLGQHQLQI</sequence>
<reference evidence="4" key="1">
    <citation type="submission" date="2025-08" db="UniProtKB">
        <authorList>
            <consortium name="RefSeq"/>
        </authorList>
    </citation>
    <scope>IDENTIFICATION</scope>
    <source>
        <tissue evidence="4">Young leaves</tissue>
    </source>
</reference>
<dbReference type="PANTHER" id="PTHR10366:SF295">
    <property type="entry name" value="NAD(P)-BINDING ROSSMANN-FOLD SUPERFAMILY PROTEIN"/>
    <property type="match status" value="1"/>
</dbReference>
<dbReference type="FunFam" id="3.40.50.720:FF:000085">
    <property type="entry name" value="Dihydroflavonol reductase"/>
    <property type="match status" value="1"/>
</dbReference>
<dbReference type="CDD" id="cd08958">
    <property type="entry name" value="FR_SDR_e"/>
    <property type="match status" value="1"/>
</dbReference>
<evidence type="ECO:0000313" key="4">
    <source>
        <dbReference type="RefSeq" id="XP_026658233.2"/>
    </source>
</evidence>
<feature type="domain" description="NAD-dependent epimerase/dehydratase" evidence="2">
    <location>
        <begin position="238"/>
        <end position="324"/>
    </location>
</feature>
<keyword evidence="3" id="KW-1185">Reference proteome</keyword>
<dbReference type="RefSeq" id="XP_026658233.2">
    <property type="nucleotide sequence ID" value="XM_026802432.2"/>
</dbReference>
<organism evidence="3 4">
    <name type="scientific">Phoenix dactylifera</name>
    <name type="common">Date palm</name>
    <dbReference type="NCBI Taxonomy" id="42345"/>
    <lineage>
        <taxon>Eukaryota</taxon>
        <taxon>Viridiplantae</taxon>
        <taxon>Streptophyta</taxon>
        <taxon>Embryophyta</taxon>
        <taxon>Tracheophyta</taxon>
        <taxon>Spermatophyta</taxon>
        <taxon>Magnoliopsida</taxon>
        <taxon>Liliopsida</taxon>
        <taxon>Arecaceae</taxon>
        <taxon>Coryphoideae</taxon>
        <taxon>Phoeniceae</taxon>
        <taxon>Phoenix</taxon>
    </lineage>
</organism>
<protein>
    <submittedName>
        <fullName evidence="4">Cinnamoyl-CoA reductase 1 isoform X1</fullName>
    </submittedName>
</protein>
<proteinExistence type="predicted"/>